<feature type="compositionally biased region" description="Low complexity" evidence="1">
    <location>
        <begin position="62"/>
        <end position="83"/>
    </location>
</feature>
<dbReference type="AlphaFoldDB" id="A0A8H6JEG5"/>
<comment type="caution">
    <text evidence="3">The sequence shown here is derived from an EMBL/GenBank/DDBJ whole genome shotgun (WGS) entry which is preliminary data.</text>
</comment>
<feature type="transmembrane region" description="Helical" evidence="2">
    <location>
        <begin position="95"/>
        <end position="117"/>
    </location>
</feature>
<keyword evidence="2" id="KW-0812">Transmembrane</keyword>
<proteinExistence type="predicted"/>
<protein>
    <submittedName>
        <fullName evidence="3">Uncharacterized protein</fullName>
    </submittedName>
</protein>
<sequence>MLPSFPESPYVADANSPRLSELERKSKGKGKGKGKGDDATLARQPFATNQPTIPSLLSPDNQPVAAGVAQASGSSSPEASDSATNDKGSQDKGGAGLGFAASVVLVLLAQLVLPLVARLAATNLKV</sequence>
<reference evidence="3 4" key="1">
    <citation type="journal article" date="2020" name="Phytopathology">
        <title>Genome Sequence Resources of Colletotrichum truncatum, C. plurivorum, C. musicola, and C. sojae: Four Species Pathogenic to Soybean (Glycine max).</title>
        <authorList>
            <person name="Rogerio F."/>
            <person name="Boufleur T.R."/>
            <person name="Ciampi-Guillardi M."/>
            <person name="Sukno S.A."/>
            <person name="Thon M.R."/>
            <person name="Massola Junior N.S."/>
            <person name="Baroncelli R."/>
        </authorList>
    </citation>
    <scope>NUCLEOTIDE SEQUENCE [LARGE SCALE GENOMIC DNA]</scope>
    <source>
        <strain evidence="3 4">LFN0009</strain>
    </source>
</reference>
<organism evidence="3 4">
    <name type="scientific">Colletotrichum sojae</name>
    <dbReference type="NCBI Taxonomy" id="2175907"/>
    <lineage>
        <taxon>Eukaryota</taxon>
        <taxon>Fungi</taxon>
        <taxon>Dikarya</taxon>
        <taxon>Ascomycota</taxon>
        <taxon>Pezizomycotina</taxon>
        <taxon>Sordariomycetes</taxon>
        <taxon>Hypocreomycetidae</taxon>
        <taxon>Glomerellales</taxon>
        <taxon>Glomerellaceae</taxon>
        <taxon>Colletotrichum</taxon>
        <taxon>Colletotrichum orchidearum species complex</taxon>
    </lineage>
</organism>
<keyword evidence="4" id="KW-1185">Reference proteome</keyword>
<evidence type="ECO:0000313" key="3">
    <source>
        <dbReference type="EMBL" id="KAF6811644.1"/>
    </source>
</evidence>
<dbReference type="Proteomes" id="UP000652219">
    <property type="component" value="Unassembled WGS sequence"/>
</dbReference>
<feature type="region of interest" description="Disordered" evidence="1">
    <location>
        <begin position="1"/>
        <end position="93"/>
    </location>
</feature>
<evidence type="ECO:0000313" key="4">
    <source>
        <dbReference type="Proteomes" id="UP000652219"/>
    </source>
</evidence>
<evidence type="ECO:0000256" key="2">
    <source>
        <dbReference type="SAM" id="Phobius"/>
    </source>
</evidence>
<dbReference type="EMBL" id="WIGN01000072">
    <property type="protein sequence ID" value="KAF6811644.1"/>
    <property type="molecule type" value="Genomic_DNA"/>
</dbReference>
<gene>
    <name evidence="3" type="ORF">CSOJ01_05628</name>
</gene>
<accession>A0A8H6JEG5</accession>
<name>A0A8H6JEG5_9PEZI</name>
<evidence type="ECO:0000256" key="1">
    <source>
        <dbReference type="SAM" id="MobiDB-lite"/>
    </source>
</evidence>
<feature type="compositionally biased region" description="Polar residues" evidence="1">
    <location>
        <begin position="46"/>
        <end position="61"/>
    </location>
</feature>
<keyword evidence="2" id="KW-1133">Transmembrane helix</keyword>
<keyword evidence="2" id="KW-0472">Membrane</keyword>